<sequence>SENDEGVVWEGSVAALRYLIPEMDGALTDLRHSGRKASRAQRVFSLNLEERRASMPDAKSNADLISFTPDGDIVLDLKEAINLLGAPQANPDNQLFMGIARSFTQENAIRPSLLGISENASESGIEYNTKSQIAQNDFGPAIDFLSEAAKNVAQHFLASLIAFSETFKDIGVEDDKIPLSYVNSKGISKKTDLSASDLKGWDKRLQAKIELQIPVNANQQIVTARLAADPVSGIMSMETAMELYTPIANPLEEMRKRDLDKIRAALVEQRVQAAQQIAQQIASTPANADILAQDFAALPESVKQGIQIAAQAQGQTVPEARGEANRAREGMRQVNA</sequence>
<comment type="caution">
    <text evidence="2">The sequence shown here is derived from an EMBL/GenBank/DDBJ whole genome shotgun (WGS) entry which is preliminary data.</text>
</comment>
<name>A0A0F8Z9C6_9ZZZZ</name>
<dbReference type="EMBL" id="LAZR01049133">
    <property type="protein sequence ID" value="KKK90367.1"/>
    <property type="molecule type" value="Genomic_DNA"/>
</dbReference>
<feature type="region of interest" description="Disordered" evidence="1">
    <location>
        <begin position="313"/>
        <end position="336"/>
    </location>
</feature>
<organism evidence="2">
    <name type="scientific">marine sediment metagenome</name>
    <dbReference type="NCBI Taxonomy" id="412755"/>
    <lineage>
        <taxon>unclassified sequences</taxon>
        <taxon>metagenomes</taxon>
        <taxon>ecological metagenomes</taxon>
    </lineage>
</organism>
<evidence type="ECO:0000256" key="1">
    <source>
        <dbReference type="SAM" id="MobiDB-lite"/>
    </source>
</evidence>
<proteinExistence type="predicted"/>
<reference evidence="2" key="1">
    <citation type="journal article" date="2015" name="Nature">
        <title>Complex archaea that bridge the gap between prokaryotes and eukaryotes.</title>
        <authorList>
            <person name="Spang A."/>
            <person name="Saw J.H."/>
            <person name="Jorgensen S.L."/>
            <person name="Zaremba-Niedzwiedzka K."/>
            <person name="Martijn J."/>
            <person name="Lind A.E."/>
            <person name="van Eijk R."/>
            <person name="Schleper C."/>
            <person name="Guy L."/>
            <person name="Ettema T.J."/>
        </authorList>
    </citation>
    <scope>NUCLEOTIDE SEQUENCE</scope>
</reference>
<dbReference type="AlphaFoldDB" id="A0A0F8Z9C6"/>
<feature type="non-terminal residue" evidence="2">
    <location>
        <position position="1"/>
    </location>
</feature>
<protein>
    <submittedName>
        <fullName evidence="2">Uncharacterized protein</fullName>
    </submittedName>
</protein>
<evidence type="ECO:0000313" key="2">
    <source>
        <dbReference type="EMBL" id="KKK90367.1"/>
    </source>
</evidence>
<gene>
    <name evidence="2" type="ORF">LCGC14_2723720</name>
</gene>
<feature type="compositionally biased region" description="Basic and acidic residues" evidence="1">
    <location>
        <begin position="320"/>
        <end position="336"/>
    </location>
</feature>
<accession>A0A0F8Z9C6</accession>